<feature type="domain" description="Macro" evidence="2">
    <location>
        <begin position="1"/>
        <end position="164"/>
    </location>
</feature>
<dbReference type="AlphaFoldDB" id="A0A4V2MJF3"/>
<dbReference type="Pfam" id="PF01661">
    <property type="entry name" value="Macro"/>
    <property type="match status" value="1"/>
</dbReference>
<organism evidence="3 4">
    <name type="scientific">Pedobacter frigiditerrae</name>
    <dbReference type="NCBI Taxonomy" id="2530452"/>
    <lineage>
        <taxon>Bacteria</taxon>
        <taxon>Pseudomonadati</taxon>
        <taxon>Bacteroidota</taxon>
        <taxon>Sphingobacteriia</taxon>
        <taxon>Sphingobacteriales</taxon>
        <taxon>Sphingobacteriaceae</taxon>
        <taxon>Pedobacter</taxon>
    </lineage>
</organism>
<dbReference type="PANTHER" id="PTHR12521">
    <property type="entry name" value="PROTEIN C6ORF130"/>
    <property type="match status" value="1"/>
</dbReference>
<dbReference type="EMBL" id="SJSK01000001">
    <property type="protein sequence ID" value="TCC94036.1"/>
    <property type="molecule type" value="Genomic_DNA"/>
</dbReference>
<evidence type="ECO:0000259" key="2">
    <source>
        <dbReference type="PROSITE" id="PS51154"/>
    </source>
</evidence>
<comment type="caution">
    <text evidence="3">The sequence shown here is derived from an EMBL/GenBank/DDBJ whole genome shotgun (WGS) entry which is preliminary data.</text>
</comment>
<name>A0A4V2MJF3_9SPHI</name>
<comment type="catalytic activity">
    <reaction evidence="1">
        <text>an N-(ADP-alpha-D-ribosyl)-thymidine in DNA + H2O = a thymidine in DNA + ADP-D-ribose</text>
        <dbReference type="Rhea" id="RHEA:71655"/>
        <dbReference type="Rhea" id="RHEA-COMP:13556"/>
        <dbReference type="Rhea" id="RHEA-COMP:18051"/>
        <dbReference type="ChEBI" id="CHEBI:15377"/>
        <dbReference type="ChEBI" id="CHEBI:57967"/>
        <dbReference type="ChEBI" id="CHEBI:137386"/>
        <dbReference type="ChEBI" id="CHEBI:191199"/>
    </reaction>
    <physiologicalReaction direction="left-to-right" evidence="1">
        <dbReference type="Rhea" id="RHEA:71656"/>
    </physiologicalReaction>
</comment>
<evidence type="ECO:0000313" key="3">
    <source>
        <dbReference type="EMBL" id="TCC94036.1"/>
    </source>
</evidence>
<dbReference type="Proteomes" id="UP000292884">
    <property type="component" value="Unassembled WGS sequence"/>
</dbReference>
<dbReference type="OrthoDB" id="9780211at2"/>
<dbReference type="InterPro" id="IPR002589">
    <property type="entry name" value="Macro_dom"/>
</dbReference>
<evidence type="ECO:0000256" key="1">
    <source>
        <dbReference type="ARBA" id="ARBA00035885"/>
    </source>
</evidence>
<dbReference type="RefSeq" id="WP_131551899.1">
    <property type="nucleotide sequence ID" value="NZ_SJSK01000001.1"/>
</dbReference>
<gene>
    <name evidence="3" type="ORF">EZ428_04480</name>
</gene>
<protein>
    <submittedName>
        <fullName evidence="3">Phosphatase</fullName>
    </submittedName>
</protein>
<evidence type="ECO:0000313" key="4">
    <source>
        <dbReference type="Proteomes" id="UP000292884"/>
    </source>
</evidence>
<dbReference type="SMART" id="SM00506">
    <property type="entry name" value="A1pp"/>
    <property type="match status" value="1"/>
</dbReference>
<dbReference type="GO" id="GO:0140291">
    <property type="term" value="P:peptidyl-glutamate ADP-deribosylation"/>
    <property type="evidence" value="ECO:0007669"/>
    <property type="project" value="TreeGrafter"/>
</dbReference>
<reference evidence="3 4" key="1">
    <citation type="submission" date="2019-02" db="EMBL/GenBank/DDBJ databases">
        <title>Pedobacter sp. RP-1-13 sp. nov., isolated from Arctic soil.</title>
        <authorList>
            <person name="Dahal R.H."/>
        </authorList>
    </citation>
    <scope>NUCLEOTIDE SEQUENCE [LARGE SCALE GENOMIC DNA]</scope>
    <source>
        <strain evidence="3 4">RP-1-13</strain>
    </source>
</reference>
<dbReference type="SUPFAM" id="SSF52949">
    <property type="entry name" value="Macro domain-like"/>
    <property type="match status" value="1"/>
</dbReference>
<keyword evidence="4" id="KW-1185">Reference proteome</keyword>
<dbReference type="InterPro" id="IPR050892">
    <property type="entry name" value="ADP-ribose_metab_enzymes"/>
</dbReference>
<sequence length="351" mass="40114">MRYIKGNLLEANTEALVNTVNTVGVMGKGIALQFKEMFPHNYKLYLAACKNGLLLPGKLLAVKDQTLQGEKLIINFPTKTEWFKKSQYDYIENGLKELAKLVVEQNIKSIAIPPLGCGNGGLKWDKVRPMIEKYLGDLKDVDIIVYEPNEQVKQILKAQDSKKEVKLSPAKAMLLYAMYYYDSLGENTSLFIANKLAYFLQRLGDPSLKSLKFTAHHYGPYSVQVEHMVYGLNGKFIKGLEQMQVKAFEPLELQYDKLQEVSDYVKKELSVEQRNIIRQLTKLIDGYQSALSIEILATVDFIKKQNPGISKEAAIIKIKNWSERKSELFLDKYLDIAWKHLDDYSQNLNIA</sequence>
<accession>A0A4V2MJF3</accession>
<dbReference type="PANTHER" id="PTHR12521:SF0">
    <property type="entry name" value="ADP-RIBOSE GLYCOHYDROLASE OARD1"/>
    <property type="match status" value="1"/>
</dbReference>
<dbReference type="CDD" id="cd02901">
    <property type="entry name" value="Macro_Poa1p-like"/>
    <property type="match status" value="1"/>
</dbReference>
<proteinExistence type="predicted"/>
<dbReference type="Gene3D" id="3.40.220.10">
    <property type="entry name" value="Leucine Aminopeptidase, subunit E, domain 1"/>
    <property type="match status" value="1"/>
</dbReference>
<dbReference type="PROSITE" id="PS51154">
    <property type="entry name" value="MACRO"/>
    <property type="match status" value="1"/>
</dbReference>
<dbReference type="InterPro" id="IPR043472">
    <property type="entry name" value="Macro_dom-like"/>
</dbReference>